<dbReference type="SUPFAM" id="SSF103473">
    <property type="entry name" value="MFS general substrate transporter"/>
    <property type="match status" value="1"/>
</dbReference>
<keyword evidence="5 9" id="KW-0812">Transmembrane</keyword>
<evidence type="ECO:0000313" key="11">
    <source>
        <dbReference type="EMBL" id="AEO35953.1"/>
    </source>
</evidence>
<evidence type="ECO:0000256" key="2">
    <source>
        <dbReference type="ARBA" id="ARBA00022448"/>
    </source>
</evidence>
<comment type="subcellular location">
    <subcellularLocation>
        <location evidence="1">Cell membrane</location>
        <topology evidence="1">Multi-pass membrane protein</topology>
    </subcellularLocation>
</comment>
<keyword evidence="2 8" id="KW-0813">Transport</keyword>
<evidence type="ECO:0000256" key="4">
    <source>
        <dbReference type="ARBA" id="ARBA00022597"/>
    </source>
</evidence>
<dbReference type="Pfam" id="PF00083">
    <property type="entry name" value="Sugar_tr"/>
    <property type="match status" value="1"/>
</dbReference>
<feature type="transmembrane region" description="Helical" evidence="9">
    <location>
        <begin position="393"/>
        <end position="414"/>
    </location>
</feature>
<evidence type="ECO:0000256" key="3">
    <source>
        <dbReference type="ARBA" id="ARBA00022475"/>
    </source>
</evidence>
<feature type="transmembrane region" description="Helical" evidence="9">
    <location>
        <begin position="94"/>
        <end position="114"/>
    </location>
</feature>
<feature type="transmembrane region" description="Helical" evidence="9">
    <location>
        <begin position="257"/>
        <end position="278"/>
    </location>
</feature>
<feature type="transmembrane region" description="Helical" evidence="9">
    <location>
        <begin position="322"/>
        <end position="343"/>
    </location>
</feature>
<dbReference type="InterPro" id="IPR050549">
    <property type="entry name" value="MFS_Trehalose_Transporter"/>
</dbReference>
<feature type="transmembrane region" description="Helical" evidence="9">
    <location>
        <begin position="66"/>
        <end position="87"/>
    </location>
</feature>
<feature type="transmembrane region" description="Helical" evidence="9">
    <location>
        <begin position="120"/>
        <end position="140"/>
    </location>
</feature>
<dbReference type="GO" id="GO:0022857">
    <property type="term" value="F:transmembrane transporter activity"/>
    <property type="evidence" value="ECO:0007669"/>
    <property type="project" value="InterPro"/>
</dbReference>
<dbReference type="PROSITE" id="PS00217">
    <property type="entry name" value="SUGAR_TRANSPORT_2"/>
    <property type="match status" value="1"/>
</dbReference>
<dbReference type="PROSITE" id="PS50850">
    <property type="entry name" value="MFS"/>
    <property type="match status" value="1"/>
</dbReference>
<evidence type="ECO:0000256" key="9">
    <source>
        <dbReference type="SAM" id="Phobius"/>
    </source>
</evidence>
<feature type="transmembrane region" description="Helical" evidence="9">
    <location>
        <begin position="426"/>
        <end position="444"/>
    </location>
</feature>
<name>G3MR35_AMBMU</name>
<evidence type="ECO:0000256" key="5">
    <source>
        <dbReference type="ARBA" id="ARBA00022692"/>
    </source>
</evidence>
<dbReference type="InterPro" id="IPR005828">
    <property type="entry name" value="MFS_sugar_transport-like"/>
</dbReference>
<dbReference type="PRINTS" id="PR00171">
    <property type="entry name" value="SUGRTRNSPORT"/>
</dbReference>
<proteinExistence type="evidence at transcript level"/>
<evidence type="ECO:0000259" key="10">
    <source>
        <dbReference type="PROSITE" id="PS50850"/>
    </source>
</evidence>
<feature type="domain" description="Major facilitator superfamily (MFS) profile" evidence="10">
    <location>
        <begin position="29"/>
        <end position="448"/>
    </location>
</feature>
<dbReference type="PANTHER" id="PTHR48021:SF1">
    <property type="entry name" value="GH07001P-RELATED"/>
    <property type="match status" value="1"/>
</dbReference>
<keyword evidence="3" id="KW-1003">Cell membrane</keyword>
<dbReference type="InterPro" id="IPR020846">
    <property type="entry name" value="MFS_dom"/>
</dbReference>
<dbReference type="InterPro" id="IPR003663">
    <property type="entry name" value="Sugar/inositol_transpt"/>
</dbReference>
<evidence type="ECO:0000256" key="1">
    <source>
        <dbReference type="ARBA" id="ARBA00004651"/>
    </source>
</evidence>
<keyword evidence="4" id="KW-0762">Sugar transport</keyword>
<dbReference type="PANTHER" id="PTHR48021">
    <property type="match status" value="1"/>
</dbReference>
<keyword evidence="7 9" id="KW-0472">Membrane</keyword>
<evidence type="ECO:0000256" key="7">
    <source>
        <dbReference type="ARBA" id="ARBA00023136"/>
    </source>
</evidence>
<feature type="transmembrane region" description="Helical" evidence="9">
    <location>
        <begin position="290"/>
        <end position="310"/>
    </location>
</feature>
<feature type="transmembrane region" description="Helical" evidence="9">
    <location>
        <begin position="152"/>
        <end position="171"/>
    </location>
</feature>
<protein>
    <recommendedName>
        <fullName evidence="10">Major facilitator superfamily (MFS) profile domain-containing protein</fullName>
    </recommendedName>
</protein>
<comment type="similarity">
    <text evidence="8">Belongs to the major facilitator superfamily. Sugar transporter (TC 2.A.1.1) family.</text>
</comment>
<organism evidence="11">
    <name type="scientific">Amblyomma maculatum</name>
    <name type="common">Gulf Coast tick</name>
    <dbReference type="NCBI Taxonomy" id="34609"/>
    <lineage>
        <taxon>Eukaryota</taxon>
        <taxon>Metazoa</taxon>
        <taxon>Ecdysozoa</taxon>
        <taxon>Arthropoda</taxon>
        <taxon>Chelicerata</taxon>
        <taxon>Arachnida</taxon>
        <taxon>Acari</taxon>
        <taxon>Parasitiformes</taxon>
        <taxon>Ixodida</taxon>
        <taxon>Ixodoidea</taxon>
        <taxon>Ixodidae</taxon>
        <taxon>Amblyomminae</taxon>
        <taxon>Amblyomma</taxon>
    </lineage>
</organism>
<evidence type="ECO:0000256" key="6">
    <source>
        <dbReference type="ARBA" id="ARBA00022989"/>
    </source>
</evidence>
<dbReference type="FunFam" id="1.20.1250.20:FF:000218">
    <property type="entry name" value="facilitated trehalose transporter Tret1"/>
    <property type="match status" value="1"/>
</dbReference>
<sequence length="481" mass="53011">MPSPVEVVLTTASGDKRRETTARRRLYFTVFTAYLGSLAFGFAITYSSPALPDVRQKMNFTVEESAWFGSLVKCGSIFGGLLGGQLVNILGRRMTLWVSCAWFLSGWLCIIFAPSIPLLFAGRALTGIAVGIVAPVVPVFISEICPARIRGLLNSGSNVMLFVGILTTYVLGKWLTYRHLATALLVPTALMTIFLFWAKESPRWLLQKGRRDAALESLLFYHGPAGKKELSAIEDSITGSETFHWRELAVAYIYRPFLTLLMVMFVQQSSAIGVIVVYTNDIFRESGTSMASEDCAIIIGVVQVLVVAAASGLTDRVGRRSLLLISTFATSLCLFLFGYSFYLKEHNAETFADSYSWLPVVSMGLLFVAINVGLGSLPWVLLGEMLPLRVKGFATGFCTAFSFGYAFLLIKEFYRLKLLLGDAGSYWLFGVLLLVGCVLIWIFLPETKGKTLEEIEQIFGKEHASSAETVVIKQKDLLADI</sequence>
<dbReference type="GO" id="GO:0005886">
    <property type="term" value="C:plasma membrane"/>
    <property type="evidence" value="ECO:0007669"/>
    <property type="project" value="UniProtKB-SubCell"/>
</dbReference>
<evidence type="ECO:0000256" key="8">
    <source>
        <dbReference type="RuleBase" id="RU003346"/>
    </source>
</evidence>
<feature type="transmembrane region" description="Helical" evidence="9">
    <location>
        <begin position="355"/>
        <end position="381"/>
    </location>
</feature>
<reference evidence="11" key="1">
    <citation type="journal article" date="2011" name="PLoS ONE">
        <title>A deep insight into the sialotranscriptome of the gulf coast tick, Amblyomma maculatum.</title>
        <authorList>
            <person name="Karim S."/>
            <person name="Singh P."/>
            <person name="Ribeiro J.M."/>
        </authorList>
    </citation>
    <scope>NUCLEOTIDE SEQUENCE</scope>
    <source>
        <tissue evidence="11">Salivary gland</tissue>
    </source>
</reference>
<dbReference type="InterPro" id="IPR036259">
    <property type="entry name" value="MFS_trans_sf"/>
</dbReference>
<feature type="transmembrane region" description="Helical" evidence="9">
    <location>
        <begin position="177"/>
        <end position="198"/>
    </location>
</feature>
<dbReference type="Gene3D" id="1.20.1250.20">
    <property type="entry name" value="MFS general substrate transporter like domains"/>
    <property type="match status" value="1"/>
</dbReference>
<keyword evidence="6 9" id="KW-1133">Transmembrane helix</keyword>
<dbReference type="InterPro" id="IPR005829">
    <property type="entry name" value="Sugar_transporter_CS"/>
</dbReference>
<dbReference type="NCBIfam" id="TIGR00879">
    <property type="entry name" value="SP"/>
    <property type="match status" value="1"/>
</dbReference>
<dbReference type="AlphaFoldDB" id="G3MR35"/>
<dbReference type="EMBL" id="JO844336">
    <property type="protein sequence ID" value="AEO35953.1"/>
    <property type="molecule type" value="mRNA"/>
</dbReference>
<accession>G3MR35</accession>
<feature type="transmembrane region" description="Helical" evidence="9">
    <location>
        <begin position="26"/>
        <end position="46"/>
    </location>
</feature>